<name>A0A7I7X096_9MYCO</name>
<gene>
    <name evidence="2" type="ORF">MHIB_12400</name>
</gene>
<evidence type="ECO:0000256" key="1">
    <source>
        <dbReference type="SAM" id="MobiDB-lite"/>
    </source>
</evidence>
<protein>
    <recommendedName>
        <fullName evidence="4">Helix-turn-helix domain-containing protein</fullName>
    </recommendedName>
</protein>
<dbReference type="AlphaFoldDB" id="A0A7I7X096"/>
<evidence type="ECO:0000313" key="3">
    <source>
        <dbReference type="Proteomes" id="UP000467260"/>
    </source>
</evidence>
<feature type="region of interest" description="Disordered" evidence="1">
    <location>
        <begin position="121"/>
        <end position="174"/>
    </location>
</feature>
<accession>A0A7I7X096</accession>
<evidence type="ECO:0008006" key="4">
    <source>
        <dbReference type="Google" id="ProtNLM"/>
    </source>
</evidence>
<dbReference type="OrthoDB" id="4753266at2"/>
<proteinExistence type="predicted"/>
<dbReference type="KEGG" id="mhib:MHIB_12400"/>
<sequence length="256" mass="28230">MNREQRRDWRRHVLGCTELTATQRLVLLALETFADYPAGTNARPGVANLADMCRFGERVVKSALERGRRLKLIEQTARANPKLGLAAVYSLLPAPTSKCTSVHLETDFKVHDRTFQGARNDVSRCTTVPPTNPYQSSNTKERGSPQPGTSPDEPRQLTDLSPQKLSNSNTSERCPAHAHIDYDDDVPPCRACKALRLAAEKLTAATAADVEQSRAAESRARRDAINSCPHCDDNGLINIDDDSTIVKRCTHEEATP</sequence>
<dbReference type="RefSeq" id="WP_133054875.1">
    <property type="nucleotide sequence ID" value="NZ_AP022609.1"/>
</dbReference>
<reference evidence="2 3" key="1">
    <citation type="journal article" date="2019" name="Emerg. Microbes Infect.">
        <title>Comprehensive subspecies identification of 175 nontuberculous mycobacteria species based on 7547 genomic profiles.</title>
        <authorList>
            <person name="Matsumoto Y."/>
            <person name="Kinjo T."/>
            <person name="Motooka D."/>
            <person name="Nabeya D."/>
            <person name="Jung N."/>
            <person name="Uechi K."/>
            <person name="Horii T."/>
            <person name="Iida T."/>
            <person name="Fujita J."/>
            <person name="Nakamura S."/>
        </authorList>
    </citation>
    <scope>NUCLEOTIDE SEQUENCE [LARGE SCALE GENOMIC DNA]</scope>
    <source>
        <strain evidence="2 3">JCM 13571</strain>
    </source>
</reference>
<keyword evidence="3" id="KW-1185">Reference proteome</keyword>
<feature type="compositionally biased region" description="Polar residues" evidence="1">
    <location>
        <begin position="123"/>
        <end position="138"/>
    </location>
</feature>
<dbReference type="EMBL" id="AP022609">
    <property type="protein sequence ID" value="BBZ22822.1"/>
    <property type="molecule type" value="Genomic_DNA"/>
</dbReference>
<feature type="compositionally biased region" description="Polar residues" evidence="1">
    <location>
        <begin position="158"/>
        <end position="172"/>
    </location>
</feature>
<organism evidence="2 3">
    <name type="scientific">Mycolicibacter hiberniae</name>
    <dbReference type="NCBI Taxonomy" id="29314"/>
    <lineage>
        <taxon>Bacteria</taxon>
        <taxon>Bacillati</taxon>
        <taxon>Actinomycetota</taxon>
        <taxon>Actinomycetes</taxon>
        <taxon>Mycobacteriales</taxon>
        <taxon>Mycobacteriaceae</taxon>
        <taxon>Mycolicibacter</taxon>
    </lineage>
</organism>
<evidence type="ECO:0000313" key="2">
    <source>
        <dbReference type="EMBL" id="BBZ22822.1"/>
    </source>
</evidence>
<dbReference type="Proteomes" id="UP000467260">
    <property type="component" value="Chromosome"/>
</dbReference>